<evidence type="ECO:0000256" key="5">
    <source>
        <dbReference type="ARBA" id="ARBA00022842"/>
    </source>
</evidence>
<evidence type="ECO:0000256" key="4">
    <source>
        <dbReference type="ARBA" id="ARBA00022801"/>
    </source>
</evidence>
<keyword evidence="5" id="KW-0460">Magnesium</keyword>
<proteinExistence type="predicted"/>
<gene>
    <name evidence="8" type="ORF">AS033_05050</name>
    <name evidence="9" type="ORF">SZL87_02190</name>
</gene>
<dbReference type="EC" id="3.6.1.55" evidence="9"/>
<dbReference type="InterPro" id="IPR020084">
    <property type="entry name" value="NUDIX_hydrolase_CS"/>
</dbReference>
<comment type="caution">
    <text evidence="8">The sequence shown here is derived from an EMBL/GenBank/DDBJ whole genome shotgun (WGS) entry which is preliminary data.</text>
</comment>
<organism evidence="8 10">
    <name type="scientific">Exiguobacterium indicum</name>
    <dbReference type="NCBI Taxonomy" id="296995"/>
    <lineage>
        <taxon>Bacteria</taxon>
        <taxon>Bacillati</taxon>
        <taxon>Bacillota</taxon>
        <taxon>Bacilli</taxon>
        <taxon>Bacillales</taxon>
        <taxon>Bacillales Family XII. Incertae Sedis</taxon>
        <taxon>Exiguobacterium</taxon>
    </lineage>
</organism>
<dbReference type="PROSITE" id="PS00893">
    <property type="entry name" value="NUDIX_BOX"/>
    <property type="match status" value="1"/>
</dbReference>
<comment type="cofactor">
    <cofactor evidence="1">
        <name>Mn(2+)</name>
        <dbReference type="ChEBI" id="CHEBI:29035"/>
    </cofactor>
</comment>
<reference evidence="8 10" key="1">
    <citation type="journal article" date="2015" name="Int. J. Syst. Evol. Microbiol.">
        <title>Exiguobacterium enclense sp. nov., isolated from sediment.</title>
        <authorList>
            <person name="Dastager S.G."/>
            <person name="Mawlankar R."/>
            <person name="Sonalkar V.V."/>
            <person name="Thorat M.N."/>
            <person name="Mual P."/>
            <person name="Verma A."/>
            <person name="Krishnamurthi S."/>
            <person name="Tang S.K."/>
            <person name="Li W.J."/>
        </authorList>
    </citation>
    <scope>NUCLEOTIDE SEQUENCE [LARGE SCALE GENOMIC DNA]</scope>
    <source>
        <strain evidence="8 10">NIO-1109</strain>
    </source>
</reference>
<evidence type="ECO:0000313" key="8">
    <source>
        <dbReference type="EMBL" id="KSU50751.1"/>
    </source>
</evidence>
<dbReference type="Pfam" id="PF00293">
    <property type="entry name" value="NUDIX"/>
    <property type="match status" value="1"/>
</dbReference>
<dbReference type="Gene3D" id="3.90.79.10">
    <property type="entry name" value="Nucleoside Triphosphate Pyrophosphohydrolase"/>
    <property type="match status" value="1"/>
</dbReference>
<dbReference type="GO" id="GO:0046872">
    <property type="term" value="F:metal ion binding"/>
    <property type="evidence" value="ECO:0007669"/>
    <property type="project" value="UniProtKB-KW"/>
</dbReference>
<dbReference type="CDD" id="cd03426">
    <property type="entry name" value="NUDIX_CoAse_Nudt7"/>
    <property type="match status" value="1"/>
</dbReference>
<reference evidence="9 11" key="2">
    <citation type="submission" date="2023-12" db="EMBL/GenBank/DDBJ databases">
        <authorList>
            <person name="Easwaran N."/>
            <person name="Lazarus H.P.S."/>
        </authorList>
    </citation>
    <scope>NUCLEOTIDE SEQUENCE [LARGE SCALE GENOMIC DNA]</scope>
    <source>
        <strain evidence="9 11">VIT-2023</strain>
    </source>
</reference>
<dbReference type="PANTHER" id="PTHR12992">
    <property type="entry name" value="NUDIX HYDROLASE"/>
    <property type="match status" value="1"/>
</dbReference>
<evidence type="ECO:0000256" key="1">
    <source>
        <dbReference type="ARBA" id="ARBA00001936"/>
    </source>
</evidence>
<dbReference type="OrthoDB" id="9802805at2"/>
<dbReference type="GO" id="GO:0010945">
    <property type="term" value="F:coenzyme A diphosphatase activity"/>
    <property type="evidence" value="ECO:0007669"/>
    <property type="project" value="InterPro"/>
</dbReference>
<feature type="domain" description="Nudix hydrolase" evidence="7">
    <location>
        <begin position="21"/>
        <end position="162"/>
    </location>
</feature>
<dbReference type="GeneID" id="90837017"/>
<evidence type="ECO:0000313" key="9">
    <source>
        <dbReference type="EMBL" id="MEI4461228.1"/>
    </source>
</evidence>
<dbReference type="GO" id="GO:0035539">
    <property type="term" value="F:8-oxo-7,8-dihydrodeoxyguanosine triphosphate pyrophosphatase activity"/>
    <property type="evidence" value="ECO:0007669"/>
    <property type="project" value="UniProtKB-EC"/>
</dbReference>
<protein>
    <submittedName>
        <fullName evidence="9">CoA pyrophosphatase</fullName>
        <ecNumber evidence="9">3.6.1.55</ecNumber>
    </submittedName>
    <submittedName>
        <fullName evidence="8">Coenzyme A pyrophosphatase</fullName>
    </submittedName>
</protein>
<dbReference type="PROSITE" id="PS51462">
    <property type="entry name" value="NUDIX"/>
    <property type="match status" value="1"/>
</dbReference>
<dbReference type="InterPro" id="IPR015797">
    <property type="entry name" value="NUDIX_hydrolase-like_dom_sf"/>
</dbReference>
<dbReference type="InterPro" id="IPR045121">
    <property type="entry name" value="CoAse"/>
</dbReference>
<dbReference type="EMBL" id="LNQL01000001">
    <property type="protein sequence ID" value="KSU50751.1"/>
    <property type="molecule type" value="Genomic_DNA"/>
</dbReference>
<evidence type="ECO:0000256" key="3">
    <source>
        <dbReference type="ARBA" id="ARBA00022723"/>
    </source>
</evidence>
<dbReference type="AlphaFoldDB" id="A0A0V8GKV8"/>
<dbReference type="InterPro" id="IPR000086">
    <property type="entry name" value="NUDIX_hydrolase_dom"/>
</dbReference>
<dbReference type="RefSeq" id="WP_023468602.1">
    <property type="nucleotide sequence ID" value="NZ_FMYN01000001.1"/>
</dbReference>
<keyword evidence="6" id="KW-0464">Manganese</keyword>
<dbReference type="SUPFAM" id="SSF55811">
    <property type="entry name" value="Nudix"/>
    <property type="match status" value="1"/>
</dbReference>
<dbReference type="EMBL" id="JBAWKY010000001">
    <property type="protein sequence ID" value="MEI4461228.1"/>
    <property type="molecule type" value="Genomic_DNA"/>
</dbReference>
<sequence>MKQVNLADIRKHYVDSEERLPRHAAAVLVPLVEQDGEVYLLFQVRAKTLRSQPGEIAFPGGRIDGGELPKAAAVRETVEELNVSASEIEVIGTLEPLVTPNRSIIYPYLGILHATDFNPSPAEVDHVFLVSLTELMTSKPIKGDMEWRIRPGKEVPTERMANREAYLDRTYTVTEHFYEHGDYLIWGLTAKILRQFLAQLTRD</sequence>
<accession>A0A0V8GKV8</accession>
<evidence type="ECO:0000259" key="7">
    <source>
        <dbReference type="PROSITE" id="PS51462"/>
    </source>
</evidence>
<evidence type="ECO:0000313" key="11">
    <source>
        <dbReference type="Proteomes" id="UP001387110"/>
    </source>
</evidence>
<evidence type="ECO:0000256" key="2">
    <source>
        <dbReference type="ARBA" id="ARBA00001946"/>
    </source>
</evidence>
<dbReference type="PANTHER" id="PTHR12992:SF11">
    <property type="entry name" value="MITOCHONDRIAL COENZYME A DIPHOSPHATASE NUDT8"/>
    <property type="match status" value="1"/>
</dbReference>
<keyword evidence="3" id="KW-0479">Metal-binding</keyword>
<keyword evidence="11" id="KW-1185">Reference proteome</keyword>
<evidence type="ECO:0000313" key="10">
    <source>
        <dbReference type="Proteomes" id="UP000053797"/>
    </source>
</evidence>
<name>A0A0V8GKV8_9BACL</name>
<comment type="cofactor">
    <cofactor evidence="2">
        <name>Mg(2+)</name>
        <dbReference type="ChEBI" id="CHEBI:18420"/>
    </cofactor>
</comment>
<dbReference type="Proteomes" id="UP001387110">
    <property type="component" value="Unassembled WGS sequence"/>
</dbReference>
<dbReference type="Proteomes" id="UP000053797">
    <property type="component" value="Unassembled WGS sequence"/>
</dbReference>
<keyword evidence="4 9" id="KW-0378">Hydrolase</keyword>
<evidence type="ECO:0000256" key="6">
    <source>
        <dbReference type="ARBA" id="ARBA00023211"/>
    </source>
</evidence>